<organism evidence="2">
    <name type="scientific">Fusarium oxysporum Fo47</name>
    <dbReference type="NCBI Taxonomy" id="660027"/>
    <lineage>
        <taxon>Eukaryota</taxon>
        <taxon>Fungi</taxon>
        <taxon>Dikarya</taxon>
        <taxon>Ascomycota</taxon>
        <taxon>Pezizomycotina</taxon>
        <taxon>Sordariomycetes</taxon>
        <taxon>Hypocreomycetidae</taxon>
        <taxon>Hypocreales</taxon>
        <taxon>Nectriaceae</taxon>
        <taxon>Fusarium</taxon>
        <taxon>Fusarium oxysporum species complex</taxon>
    </lineage>
</organism>
<sequence>MISLWPASSEDQSEGGGDLAAPRAPHSHGKAAQDQQKLVSLVRCIKHPEPTLFQKVFGVL</sequence>
<dbReference type="AlphaFoldDB" id="W9KE38"/>
<feature type="region of interest" description="Disordered" evidence="1">
    <location>
        <begin position="1"/>
        <end position="34"/>
    </location>
</feature>
<accession>W9KE38</accession>
<reference evidence="2" key="1">
    <citation type="submission" date="2011-06" db="EMBL/GenBank/DDBJ databases">
        <title>The Genome Sequence of Fusarium oxysporum Fo47.</title>
        <authorList>
            <consortium name="The Broad Institute Genome Sequencing Platform"/>
            <person name="Ma L.-J."/>
            <person name="Gale L.R."/>
            <person name="Schwartz D.C."/>
            <person name="Zhou S."/>
            <person name="Corby-Kistler H."/>
            <person name="Young S.K."/>
            <person name="Zeng Q."/>
            <person name="Gargeya S."/>
            <person name="Fitzgerald M."/>
            <person name="Haas B."/>
            <person name="Abouelleil A."/>
            <person name="Alvarado L."/>
            <person name="Arachchi H.M."/>
            <person name="Berlin A."/>
            <person name="Brown A."/>
            <person name="Chapman S.B."/>
            <person name="Chen Z."/>
            <person name="Dunbar C."/>
            <person name="Freedman E."/>
            <person name="Gearin G."/>
            <person name="Gellesch M."/>
            <person name="Goldberg J."/>
            <person name="Griggs A."/>
            <person name="Gujja S."/>
            <person name="Heiman D."/>
            <person name="Howarth C."/>
            <person name="Larson L."/>
            <person name="Lui A."/>
            <person name="MacDonald P.J.P."/>
            <person name="Mehta T."/>
            <person name="Montmayeur A."/>
            <person name="Murphy C."/>
            <person name="Neiman D."/>
            <person name="Pearson M."/>
            <person name="Priest M."/>
            <person name="Roberts A."/>
            <person name="Saif S."/>
            <person name="Shea T."/>
            <person name="Shenoy N."/>
            <person name="Sisk P."/>
            <person name="Stolte C."/>
            <person name="Sykes S."/>
            <person name="Wortman J."/>
            <person name="Nusbaum C."/>
            <person name="Birren B."/>
        </authorList>
    </citation>
    <scope>NUCLEOTIDE SEQUENCE [LARGE SCALE GENOMIC DNA]</scope>
    <source>
        <strain evidence="2">Fo47</strain>
    </source>
</reference>
<protein>
    <submittedName>
        <fullName evidence="2">Uncharacterized protein</fullName>
    </submittedName>
</protein>
<name>W9KE38_FUSOX</name>
<evidence type="ECO:0000313" key="2">
    <source>
        <dbReference type="EMBL" id="EWZ40994.1"/>
    </source>
</evidence>
<gene>
    <name evidence="2" type="ORF">FOZG_06421</name>
</gene>
<proteinExistence type="predicted"/>
<dbReference type="HOGENOM" id="CLU_2960802_0_0_1"/>
<dbReference type="VEuPathDB" id="FungiDB:FOZG_06421"/>
<dbReference type="Proteomes" id="UP000030766">
    <property type="component" value="Unassembled WGS sequence"/>
</dbReference>
<reference evidence="2" key="2">
    <citation type="submission" date="2012-06" db="EMBL/GenBank/DDBJ databases">
        <title>Annotation of the Genome Sequence of Fusarium oxysporum Fo47.</title>
        <authorList>
            <consortium name="The Broad Institute Genomics Platform"/>
            <person name="Ma L.-J."/>
            <person name="Corby-Kistler H."/>
            <person name="Broz K."/>
            <person name="Gale L.R."/>
            <person name="Jonkers W."/>
            <person name="O'Donnell K."/>
            <person name="Ploetz R."/>
            <person name="Steinberg C."/>
            <person name="Schwartz D.C."/>
            <person name="VanEtten H."/>
            <person name="Zhou S."/>
            <person name="Young S.K."/>
            <person name="Zeng Q."/>
            <person name="Gargeya S."/>
            <person name="Fitzgerald M."/>
            <person name="Abouelleil A."/>
            <person name="Alvarado L."/>
            <person name="Chapman S.B."/>
            <person name="Gainer-Dewar J."/>
            <person name="Goldberg J."/>
            <person name="Griggs A."/>
            <person name="Gujja S."/>
            <person name="Hansen M."/>
            <person name="Howarth C."/>
            <person name="Imamovic A."/>
            <person name="Ireland A."/>
            <person name="Larimer J."/>
            <person name="McCowan C."/>
            <person name="Murphy C."/>
            <person name="Pearson M."/>
            <person name="Poon T.W."/>
            <person name="Priest M."/>
            <person name="Roberts A."/>
            <person name="Saif S."/>
            <person name="Shea T."/>
            <person name="Sykes S."/>
            <person name="Wortman J."/>
            <person name="Nusbaum C."/>
            <person name="Birren B."/>
        </authorList>
    </citation>
    <scope>NUCLEOTIDE SEQUENCE</scope>
    <source>
        <strain evidence="2">Fo47</strain>
    </source>
</reference>
<dbReference type="EMBL" id="JH717899">
    <property type="protein sequence ID" value="EWZ40994.1"/>
    <property type="molecule type" value="Genomic_DNA"/>
</dbReference>
<evidence type="ECO:0000256" key="1">
    <source>
        <dbReference type="SAM" id="MobiDB-lite"/>
    </source>
</evidence>